<proteinExistence type="predicted"/>
<feature type="transmembrane region" description="Helical" evidence="3">
    <location>
        <begin position="353"/>
        <end position="372"/>
    </location>
</feature>
<reference evidence="5" key="1">
    <citation type="submission" date="2020-11" db="EMBL/GenBank/DDBJ databases">
        <authorList>
            <consortium name="DOE Joint Genome Institute"/>
            <person name="Ahrendt S."/>
            <person name="Riley R."/>
            <person name="Andreopoulos W."/>
            <person name="Labutti K."/>
            <person name="Pangilinan J."/>
            <person name="Ruiz-Duenas F.J."/>
            <person name="Barrasa J.M."/>
            <person name="Sanchez-Garcia M."/>
            <person name="Camarero S."/>
            <person name="Miyauchi S."/>
            <person name="Serrano A."/>
            <person name="Linde D."/>
            <person name="Babiker R."/>
            <person name="Drula E."/>
            <person name="Ayuso-Fernandez I."/>
            <person name="Pacheco R."/>
            <person name="Padilla G."/>
            <person name="Ferreira P."/>
            <person name="Barriuso J."/>
            <person name="Kellner H."/>
            <person name="Castanera R."/>
            <person name="Alfaro M."/>
            <person name="Ramirez L."/>
            <person name="Pisabarro A.G."/>
            <person name="Kuo A."/>
            <person name="Tritt A."/>
            <person name="Lipzen A."/>
            <person name="He G."/>
            <person name="Yan M."/>
            <person name="Ng V."/>
            <person name="Cullen D."/>
            <person name="Martin F."/>
            <person name="Rosso M.-N."/>
            <person name="Henrissat B."/>
            <person name="Hibbett D."/>
            <person name="Martinez A.T."/>
            <person name="Grigoriev I.V."/>
        </authorList>
    </citation>
    <scope>NUCLEOTIDE SEQUENCE</scope>
    <source>
        <strain evidence="5">CBS 506.95</strain>
    </source>
</reference>
<dbReference type="PROSITE" id="PS50850">
    <property type="entry name" value="MFS"/>
    <property type="match status" value="1"/>
</dbReference>
<comment type="caution">
    <text evidence="5">The sequence shown here is derived from an EMBL/GenBank/DDBJ whole genome shotgun (WGS) entry which is preliminary data.</text>
</comment>
<feature type="region of interest" description="Disordered" evidence="2">
    <location>
        <begin position="1"/>
        <end position="37"/>
    </location>
</feature>
<feature type="transmembrane region" description="Helical" evidence="3">
    <location>
        <begin position="156"/>
        <end position="177"/>
    </location>
</feature>
<keyword evidence="6" id="KW-1185">Reference proteome</keyword>
<feature type="transmembrane region" description="Helical" evidence="3">
    <location>
        <begin position="417"/>
        <end position="441"/>
    </location>
</feature>
<dbReference type="PANTHER" id="PTHR42910:SF1">
    <property type="entry name" value="MAJOR FACILITATOR SUPERFAMILY (MFS) PROFILE DOMAIN-CONTAINING PROTEIN"/>
    <property type="match status" value="1"/>
</dbReference>
<evidence type="ECO:0000313" key="5">
    <source>
        <dbReference type="EMBL" id="KAF9522312.1"/>
    </source>
</evidence>
<dbReference type="InterPro" id="IPR011701">
    <property type="entry name" value="MFS"/>
</dbReference>
<feature type="transmembrane region" description="Helical" evidence="3">
    <location>
        <begin position="384"/>
        <end position="410"/>
    </location>
</feature>
<dbReference type="PANTHER" id="PTHR42910">
    <property type="entry name" value="TRANSPORTER SCO4007-RELATED"/>
    <property type="match status" value="1"/>
</dbReference>
<evidence type="ECO:0000256" key="2">
    <source>
        <dbReference type="SAM" id="MobiDB-lite"/>
    </source>
</evidence>
<dbReference type="Gene3D" id="1.20.1250.20">
    <property type="entry name" value="MFS general substrate transporter like domains"/>
    <property type="match status" value="1"/>
</dbReference>
<feature type="transmembrane region" description="Helical" evidence="3">
    <location>
        <begin position="244"/>
        <end position="263"/>
    </location>
</feature>
<evidence type="ECO:0000313" key="6">
    <source>
        <dbReference type="Proteomes" id="UP000807306"/>
    </source>
</evidence>
<keyword evidence="3" id="KW-1133">Transmembrane helix</keyword>
<gene>
    <name evidence="5" type="ORF">CPB83DRAFT_864658</name>
</gene>
<protein>
    <submittedName>
        <fullName evidence="5">Major facilitator superfamily domain-containing protein</fullName>
    </submittedName>
</protein>
<dbReference type="GO" id="GO:0016020">
    <property type="term" value="C:membrane"/>
    <property type="evidence" value="ECO:0007669"/>
    <property type="project" value="UniProtKB-SubCell"/>
</dbReference>
<dbReference type="InterPro" id="IPR036259">
    <property type="entry name" value="MFS_trans_sf"/>
</dbReference>
<dbReference type="SUPFAM" id="SSF103473">
    <property type="entry name" value="MFS general substrate transporter"/>
    <property type="match status" value="1"/>
</dbReference>
<accession>A0A9P6E4E8</accession>
<evidence type="ECO:0000259" key="4">
    <source>
        <dbReference type="PROSITE" id="PS50850"/>
    </source>
</evidence>
<dbReference type="CDD" id="cd17324">
    <property type="entry name" value="MFS_NepI_like"/>
    <property type="match status" value="1"/>
</dbReference>
<feature type="transmembrane region" description="Helical" evidence="3">
    <location>
        <begin position="292"/>
        <end position="317"/>
    </location>
</feature>
<comment type="subcellular location">
    <subcellularLocation>
        <location evidence="1">Membrane</location>
        <topology evidence="1">Multi-pass membrane protein</topology>
    </subcellularLocation>
</comment>
<dbReference type="Pfam" id="PF07690">
    <property type="entry name" value="MFS_1"/>
    <property type="match status" value="1"/>
</dbReference>
<organism evidence="5 6">
    <name type="scientific">Crepidotus variabilis</name>
    <dbReference type="NCBI Taxonomy" id="179855"/>
    <lineage>
        <taxon>Eukaryota</taxon>
        <taxon>Fungi</taxon>
        <taxon>Dikarya</taxon>
        <taxon>Basidiomycota</taxon>
        <taxon>Agaricomycotina</taxon>
        <taxon>Agaricomycetes</taxon>
        <taxon>Agaricomycetidae</taxon>
        <taxon>Agaricales</taxon>
        <taxon>Agaricineae</taxon>
        <taxon>Crepidotaceae</taxon>
        <taxon>Crepidotus</taxon>
    </lineage>
</organism>
<keyword evidence="3" id="KW-0812">Transmembrane</keyword>
<feature type="transmembrane region" description="Helical" evidence="3">
    <location>
        <begin position="329"/>
        <end position="346"/>
    </location>
</feature>
<evidence type="ECO:0000256" key="1">
    <source>
        <dbReference type="ARBA" id="ARBA00004141"/>
    </source>
</evidence>
<feature type="domain" description="Major facilitator superfamily (MFS) profile" evidence="4">
    <location>
        <begin position="90"/>
        <end position="474"/>
    </location>
</feature>
<dbReference type="Proteomes" id="UP000807306">
    <property type="component" value="Unassembled WGS sequence"/>
</dbReference>
<feature type="transmembrane region" description="Helical" evidence="3">
    <location>
        <begin position="214"/>
        <end position="238"/>
    </location>
</feature>
<dbReference type="InterPro" id="IPR020846">
    <property type="entry name" value="MFS_dom"/>
</dbReference>
<dbReference type="OrthoDB" id="2105912at2759"/>
<feature type="transmembrane region" description="Helical" evidence="3">
    <location>
        <begin position="183"/>
        <end position="202"/>
    </location>
</feature>
<dbReference type="GO" id="GO:0022857">
    <property type="term" value="F:transmembrane transporter activity"/>
    <property type="evidence" value="ECO:0007669"/>
    <property type="project" value="InterPro"/>
</dbReference>
<dbReference type="EMBL" id="MU157951">
    <property type="protein sequence ID" value="KAF9522312.1"/>
    <property type="molecule type" value="Genomic_DNA"/>
</dbReference>
<dbReference type="AlphaFoldDB" id="A0A9P6E4E8"/>
<feature type="transmembrane region" description="Helical" evidence="3">
    <location>
        <begin position="447"/>
        <end position="465"/>
    </location>
</feature>
<sequence length="507" mass="54662">MSSASSITIEDATPQERDPQHLAQTSAETVQDVEKNDNTTSTVAAVVPETPIEKSVSVDTHRFDFGFLPIPPSCRYDPDHPPPFPFWKTGIFAAASTFSTSAMNLYYCQPLLVELANNFKVDEIVISRIPSLLQAGYAVGLVFISPLGDLVRRRQLLLVLMITAGALSIGLAITNSFVAFEVISFFVAIFSVTPQVLIPLTADLVPAQRRATSIAIVLSGLLMGVLLARVLSGIIAEFSSYKNVYWMGVAGQFLLISAIYFICPDTPVKNPDLSYFNILWTMAKYATTEPQLIQGCLIIFAGSAVFAGFWVTMTFLLSGAPYHYTTLDIGLFGLVGMLGVCTAPFVGRAIDGFVPWMATGVAIFLIIVSQAIETGAAKLSVGAVIVSTFVLDVGIQACQISVTTAVFAIAPEARARLNACVVLSIFLGQVMGTSVGTQLLVEHSYEVSSGVRLAFCGWQILILLLRGPHVPRKTWFGWKGGMQMRKKPEVVEEAPASGTVTPENKAQ</sequence>
<evidence type="ECO:0000256" key="3">
    <source>
        <dbReference type="SAM" id="Phobius"/>
    </source>
</evidence>
<name>A0A9P6E4E8_9AGAR</name>
<keyword evidence="3" id="KW-0472">Membrane</keyword>